<dbReference type="RefSeq" id="WP_244725143.1">
    <property type="nucleotide sequence ID" value="NZ_JALIRP010000004.1"/>
</dbReference>
<dbReference type="InterPro" id="IPR002104">
    <property type="entry name" value="Integrase_catalytic"/>
</dbReference>
<accession>A0A9X1WNU0</accession>
<dbReference type="SUPFAM" id="SSF56349">
    <property type="entry name" value="DNA breaking-rejoining enzymes"/>
    <property type="match status" value="1"/>
</dbReference>
<comment type="caution">
    <text evidence="7">The sequence shown here is derived from an EMBL/GenBank/DDBJ whole genome shotgun (WGS) entry which is preliminary data.</text>
</comment>
<sequence length="427" mass="51171">MVFDDEKNHFMPLTEYYHYQLGRVSESTSLSYLNALEPFFYWLKTKSLFQGERILWDSSVLAVKSAIKQYLQKELGCKVRDQDSYEKVFLTNKSKKTVNHFLAAIKAFYKAMIKLGLYEHGNPLVNLDLIEQDFEIPGERKGRQRMPKIAGTEEPVNYRKITESYFKIMKDEWIPEVIGDWDLPYKVYNAGEKSNWTLRDEVIIRFLFETGARISEILDLTIGDYRNRMDKHELSAFNKGSFRRRTKFVRISPETLKLLIRYINTERRKSAKNQVKFESLSDNDFIFISQRGDQYKYNAFYNHWHKIISTSGMKLNIHKARHWFVTSRLRGIYETSTSKAEIEDKKKQLIGYMKWRDSETINIYEHLYDEEKYRDIHEQMIQTYTRREKEYLKNKKTNKDVPASKIVSIQDKHFEEEWLNDFYEGME</sequence>
<organism evidence="7 8">
    <name type="scientific">Paenibacillus mangrovi</name>
    <dbReference type="NCBI Taxonomy" id="2931978"/>
    <lineage>
        <taxon>Bacteria</taxon>
        <taxon>Bacillati</taxon>
        <taxon>Bacillota</taxon>
        <taxon>Bacilli</taxon>
        <taxon>Bacillales</taxon>
        <taxon>Paenibacillaceae</taxon>
        <taxon>Paenibacillus</taxon>
    </lineage>
</organism>
<dbReference type="InterPro" id="IPR013762">
    <property type="entry name" value="Integrase-like_cat_sf"/>
</dbReference>
<dbReference type="Gene3D" id="1.10.443.10">
    <property type="entry name" value="Intergrase catalytic core"/>
    <property type="match status" value="1"/>
</dbReference>
<keyword evidence="3" id="KW-0233">DNA recombination</keyword>
<evidence type="ECO:0000256" key="3">
    <source>
        <dbReference type="ARBA" id="ARBA00023172"/>
    </source>
</evidence>
<name>A0A9X1WNU0_9BACL</name>
<keyword evidence="8" id="KW-1185">Reference proteome</keyword>
<feature type="domain" description="Tyr recombinase" evidence="5">
    <location>
        <begin position="164"/>
        <end position="378"/>
    </location>
</feature>
<dbReference type="CDD" id="cd00397">
    <property type="entry name" value="DNA_BRE_C"/>
    <property type="match status" value="1"/>
</dbReference>
<dbReference type="Pfam" id="PF00589">
    <property type="entry name" value="Phage_integrase"/>
    <property type="match status" value="1"/>
</dbReference>
<dbReference type="PANTHER" id="PTHR30349">
    <property type="entry name" value="PHAGE INTEGRASE-RELATED"/>
    <property type="match status" value="1"/>
</dbReference>
<keyword evidence="2 4" id="KW-0238">DNA-binding</keyword>
<dbReference type="InterPro" id="IPR011010">
    <property type="entry name" value="DNA_brk_join_enz"/>
</dbReference>
<gene>
    <name evidence="7" type="ORF">MUG84_11405</name>
</gene>
<evidence type="ECO:0000256" key="4">
    <source>
        <dbReference type="PROSITE-ProRule" id="PRU01248"/>
    </source>
</evidence>
<reference evidence="7" key="1">
    <citation type="submission" date="2022-04" db="EMBL/GenBank/DDBJ databases">
        <title>Paenibacillus mangrovi sp. nov., a novel endophytic bacterium isolated from bark of Kandelia candel.</title>
        <authorList>
            <person name="Tuo L."/>
        </authorList>
    </citation>
    <scope>NUCLEOTIDE SEQUENCE</scope>
    <source>
        <strain evidence="7">KQZ6P-2</strain>
    </source>
</reference>
<evidence type="ECO:0000313" key="7">
    <source>
        <dbReference type="EMBL" id="MCJ8012338.1"/>
    </source>
</evidence>
<dbReference type="AlphaFoldDB" id="A0A9X1WNU0"/>
<dbReference type="InterPro" id="IPR044068">
    <property type="entry name" value="CB"/>
</dbReference>
<dbReference type="PROSITE" id="PS51900">
    <property type="entry name" value="CB"/>
    <property type="match status" value="1"/>
</dbReference>
<dbReference type="InterPro" id="IPR050090">
    <property type="entry name" value="Tyrosine_recombinase_XerCD"/>
</dbReference>
<dbReference type="PANTHER" id="PTHR30349:SF41">
    <property type="entry name" value="INTEGRASE_RECOMBINASE PROTEIN MJ0367-RELATED"/>
    <property type="match status" value="1"/>
</dbReference>
<evidence type="ECO:0000256" key="2">
    <source>
        <dbReference type="ARBA" id="ARBA00023125"/>
    </source>
</evidence>
<evidence type="ECO:0000256" key="1">
    <source>
        <dbReference type="ARBA" id="ARBA00008857"/>
    </source>
</evidence>
<evidence type="ECO:0000313" key="8">
    <source>
        <dbReference type="Proteomes" id="UP001139347"/>
    </source>
</evidence>
<dbReference type="EMBL" id="JALIRP010000004">
    <property type="protein sequence ID" value="MCJ8012338.1"/>
    <property type="molecule type" value="Genomic_DNA"/>
</dbReference>
<dbReference type="Proteomes" id="UP001139347">
    <property type="component" value="Unassembled WGS sequence"/>
</dbReference>
<comment type="similarity">
    <text evidence="1">Belongs to the 'phage' integrase family.</text>
</comment>
<dbReference type="InterPro" id="IPR010998">
    <property type="entry name" value="Integrase_recombinase_N"/>
</dbReference>
<proteinExistence type="inferred from homology"/>
<evidence type="ECO:0000259" key="6">
    <source>
        <dbReference type="PROSITE" id="PS51900"/>
    </source>
</evidence>
<dbReference type="GO" id="GO:0003677">
    <property type="term" value="F:DNA binding"/>
    <property type="evidence" value="ECO:0007669"/>
    <property type="project" value="UniProtKB-UniRule"/>
</dbReference>
<dbReference type="GO" id="GO:0006310">
    <property type="term" value="P:DNA recombination"/>
    <property type="evidence" value="ECO:0007669"/>
    <property type="project" value="UniProtKB-KW"/>
</dbReference>
<dbReference type="Gene3D" id="1.10.150.130">
    <property type="match status" value="1"/>
</dbReference>
<dbReference type="PROSITE" id="PS51898">
    <property type="entry name" value="TYR_RECOMBINASE"/>
    <property type="match status" value="1"/>
</dbReference>
<protein>
    <submittedName>
        <fullName evidence="7">Site-specific integrase</fullName>
    </submittedName>
</protein>
<feature type="domain" description="Core-binding (CB)" evidence="6">
    <location>
        <begin position="8"/>
        <end position="113"/>
    </location>
</feature>
<evidence type="ECO:0000259" key="5">
    <source>
        <dbReference type="PROSITE" id="PS51898"/>
    </source>
</evidence>
<dbReference type="GO" id="GO:0015074">
    <property type="term" value="P:DNA integration"/>
    <property type="evidence" value="ECO:0007669"/>
    <property type="project" value="InterPro"/>
</dbReference>